<dbReference type="RefSeq" id="WP_106567629.1">
    <property type="nucleotide sequence ID" value="NZ_PYGF01000006.1"/>
</dbReference>
<keyword evidence="3" id="KW-0808">Transferase</keyword>
<gene>
    <name evidence="3" type="ORF">CLV48_106201</name>
</gene>
<accession>A0A2P8E3C6</accession>
<dbReference type="InterPro" id="IPR001296">
    <property type="entry name" value="Glyco_trans_1"/>
</dbReference>
<name>A0A2P8E3C6_9BACT</name>
<dbReference type="PANTHER" id="PTHR12526">
    <property type="entry name" value="GLYCOSYLTRANSFERASE"/>
    <property type="match status" value="1"/>
</dbReference>
<organism evidence="3 4">
    <name type="scientific">Cecembia rubra</name>
    <dbReference type="NCBI Taxonomy" id="1485585"/>
    <lineage>
        <taxon>Bacteria</taxon>
        <taxon>Pseudomonadati</taxon>
        <taxon>Bacteroidota</taxon>
        <taxon>Cytophagia</taxon>
        <taxon>Cytophagales</taxon>
        <taxon>Cyclobacteriaceae</taxon>
        <taxon>Cecembia</taxon>
    </lineage>
</organism>
<dbReference type="SUPFAM" id="SSF53756">
    <property type="entry name" value="UDP-Glycosyltransferase/glycogen phosphorylase"/>
    <property type="match status" value="1"/>
</dbReference>
<protein>
    <submittedName>
        <fullName evidence="3">Glycosyltransferase involved in cell wall biosynthesis</fullName>
    </submittedName>
</protein>
<dbReference type="Pfam" id="PF13439">
    <property type="entry name" value="Glyco_transf_4"/>
    <property type="match status" value="1"/>
</dbReference>
<dbReference type="Pfam" id="PF00534">
    <property type="entry name" value="Glycos_transf_1"/>
    <property type="match status" value="1"/>
</dbReference>
<sequence length="357" mass="39805">MRIIQYIDTLNTGGSERMAVNISYALKADGQEVMMIVSRSLGGLQNKLSGEVELVLLEKKVFYDWPAFLKLLQTIKRFQPDVLHAHSSSIIWGILAKMISKHSFQLVFHDHYGMSEQLTDKDRALLRLLSGKIDKVIAVNERLKNWNIQNLNVSEDQIAYIPNFPYLSMQGERTEKGYIQIVCLANLRPQKDHKTLIQAFSILVKCNSEKEFRLVLAGNALEDAYQKEIEQEIAHKGLTGRITITGAVNDVESLLLESDLGVLSSISEGLPVSLLEYGLAGLPVVVTNVGQCADVVGHGKFGKVIPPQNAEAMAEAFGYLIQHPQDAKGMGLAFQKHVEEKYGAKKFLQSYYELIAS</sequence>
<dbReference type="CDD" id="cd03811">
    <property type="entry name" value="GT4_GT28_WabH-like"/>
    <property type="match status" value="1"/>
</dbReference>
<dbReference type="PANTHER" id="PTHR12526:SF630">
    <property type="entry name" value="GLYCOSYLTRANSFERASE"/>
    <property type="match status" value="1"/>
</dbReference>
<evidence type="ECO:0000313" key="3">
    <source>
        <dbReference type="EMBL" id="PSL03960.1"/>
    </source>
</evidence>
<feature type="domain" description="Glycosyltransferase subfamily 4-like N-terminal" evidence="2">
    <location>
        <begin position="13"/>
        <end position="163"/>
    </location>
</feature>
<dbReference type="EMBL" id="PYGF01000006">
    <property type="protein sequence ID" value="PSL03960.1"/>
    <property type="molecule type" value="Genomic_DNA"/>
</dbReference>
<dbReference type="Proteomes" id="UP000240708">
    <property type="component" value="Unassembled WGS sequence"/>
</dbReference>
<dbReference type="OrthoDB" id="823685at2"/>
<evidence type="ECO:0000313" key="4">
    <source>
        <dbReference type="Proteomes" id="UP000240708"/>
    </source>
</evidence>
<proteinExistence type="predicted"/>
<dbReference type="AlphaFoldDB" id="A0A2P8E3C6"/>
<evidence type="ECO:0000259" key="1">
    <source>
        <dbReference type="Pfam" id="PF00534"/>
    </source>
</evidence>
<dbReference type="Gene3D" id="3.40.50.2000">
    <property type="entry name" value="Glycogen Phosphorylase B"/>
    <property type="match status" value="2"/>
</dbReference>
<evidence type="ECO:0000259" key="2">
    <source>
        <dbReference type="Pfam" id="PF13439"/>
    </source>
</evidence>
<dbReference type="GO" id="GO:0016757">
    <property type="term" value="F:glycosyltransferase activity"/>
    <property type="evidence" value="ECO:0007669"/>
    <property type="project" value="InterPro"/>
</dbReference>
<comment type="caution">
    <text evidence="3">The sequence shown here is derived from an EMBL/GenBank/DDBJ whole genome shotgun (WGS) entry which is preliminary data.</text>
</comment>
<reference evidence="3 4" key="1">
    <citation type="submission" date="2018-03" db="EMBL/GenBank/DDBJ databases">
        <title>Genomic Encyclopedia of Archaeal and Bacterial Type Strains, Phase II (KMG-II): from individual species to whole genera.</title>
        <authorList>
            <person name="Goeker M."/>
        </authorList>
    </citation>
    <scope>NUCLEOTIDE SEQUENCE [LARGE SCALE GENOMIC DNA]</scope>
    <source>
        <strain evidence="3 4">DSM 28057</strain>
    </source>
</reference>
<dbReference type="InterPro" id="IPR028098">
    <property type="entry name" value="Glyco_trans_4-like_N"/>
</dbReference>
<keyword evidence="4" id="KW-1185">Reference proteome</keyword>
<feature type="domain" description="Glycosyl transferase family 1" evidence="1">
    <location>
        <begin position="173"/>
        <end position="330"/>
    </location>
</feature>